<dbReference type="PROSITE" id="PS50885">
    <property type="entry name" value="HAMP"/>
    <property type="match status" value="1"/>
</dbReference>
<proteinExistence type="predicted"/>
<evidence type="ECO:0000256" key="4">
    <source>
        <dbReference type="ARBA" id="ARBA00022777"/>
    </source>
</evidence>
<evidence type="ECO:0000256" key="5">
    <source>
        <dbReference type="SAM" id="Phobius"/>
    </source>
</evidence>
<dbReference type="InterPro" id="IPR050640">
    <property type="entry name" value="Bact_2-comp_sensor_kinase"/>
</dbReference>
<feature type="transmembrane region" description="Helical" evidence="5">
    <location>
        <begin position="16"/>
        <end position="35"/>
    </location>
</feature>
<dbReference type="OrthoDB" id="9809348at2"/>
<dbReference type="InterPro" id="IPR003660">
    <property type="entry name" value="HAMP_dom"/>
</dbReference>
<keyword evidence="8" id="KW-1185">Reference proteome</keyword>
<keyword evidence="2" id="KW-0597">Phosphoprotein</keyword>
<gene>
    <name evidence="7" type="ordered locus">Amet_2817</name>
</gene>
<keyword evidence="4 7" id="KW-0418">Kinase</keyword>
<dbReference type="EMBL" id="CP000724">
    <property type="protein sequence ID" value="ABR48967.1"/>
    <property type="molecule type" value="Genomic_DNA"/>
</dbReference>
<feature type="transmembrane region" description="Helical" evidence="5">
    <location>
        <begin position="181"/>
        <end position="204"/>
    </location>
</feature>
<dbReference type="GO" id="GO:0016020">
    <property type="term" value="C:membrane"/>
    <property type="evidence" value="ECO:0007669"/>
    <property type="project" value="UniProtKB-SubCell"/>
</dbReference>
<dbReference type="AlphaFoldDB" id="A6TRZ9"/>
<evidence type="ECO:0000313" key="7">
    <source>
        <dbReference type="EMBL" id="ABR48967.1"/>
    </source>
</evidence>
<dbReference type="Pfam" id="PF06580">
    <property type="entry name" value="His_kinase"/>
    <property type="match status" value="1"/>
</dbReference>
<sequence length="503" mass="57526">MNKQIFRFVGIRKKIIVYYLIITILLGVTSLFANYNARIVSSQVEMILEDYAYLSELNNDVNILMMEIEKYLTTKSSEALLNYYTIYNDLQRKSREISKEANFELDELMLKNIGNMIDNLLLETDDAVRAKRGRISSEYIQHFTRANEINDHIKYYISSLVDNKLEQGANEYQRITSNMTFISYASLIIIIGSFILNIFLAILFSYRLTRPIVELAHNAEQISAGNFDVEPVKIETDDEVKVLAKAFEKMVVNIRQYILEIKRQAAVETKLKEQEMENLKVKSLLKDAELKSLQSQINPHFLFNTLNAASQLSMMEGADNASEFIESIAKLFRYNLRKLEEPVNISEEINYVRNYMHILKTRFGSRIAFCTEIDESVLEIKMPCMIIQPIVENAFIHGLENQEEEGKISLVVKHVEGEIQIKVIDDGTGMTEKQIENLLSLEPTGPIVKGHTTGIGIHNVIDRLRLYYNISDIENVIDIESEKGVGTTVTLKIPYDGGGINNG</sequence>
<reference evidence="8" key="1">
    <citation type="journal article" date="2016" name="Genome Announc.">
        <title>Complete genome sequence of Alkaliphilus metalliredigens strain QYMF, an alkaliphilic and metal-reducing bacterium isolated from borax-contaminated leachate ponds.</title>
        <authorList>
            <person name="Hwang C."/>
            <person name="Copeland A."/>
            <person name="Lucas S."/>
            <person name="Lapidus A."/>
            <person name="Barry K."/>
            <person name="Detter J.C."/>
            <person name="Glavina Del Rio T."/>
            <person name="Hammon N."/>
            <person name="Israni S."/>
            <person name="Dalin E."/>
            <person name="Tice H."/>
            <person name="Pitluck S."/>
            <person name="Chertkov O."/>
            <person name="Brettin T."/>
            <person name="Bruce D."/>
            <person name="Han C."/>
            <person name="Schmutz J."/>
            <person name="Larimer F."/>
            <person name="Land M.L."/>
            <person name="Hauser L."/>
            <person name="Kyrpides N."/>
            <person name="Mikhailova N."/>
            <person name="Ye Q."/>
            <person name="Zhou J."/>
            <person name="Richardson P."/>
            <person name="Fields M.W."/>
        </authorList>
    </citation>
    <scope>NUCLEOTIDE SEQUENCE [LARGE SCALE GENOMIC DNA]</scope>
    <source>
        <strain evidence="8">QYMF</strain>
    </source>
</reference>
<comment type="subcellular location">
    <subcellularLocation>
        <location evidence="1">Membrane</location>
    </subcellularLocation>
</comment>
<dbReference type="RefSeq" id="WP_012063938.1">
    <property type="nucleotide sequence ID" value="NC_009633.1"/>
</dbReference>
<evidence type="ECO:0000256" key="2">
    <source>
        <dbReference type="ARBA" id="ARBA00022553"/>
    </source>
</evidence>
<evidence type="ECO:0000259" key="6">
    <source>
        <dbReference type="PROSITE" id="PS50885"/>
    </source>
</evidence>
<dbReference type="InterPro" id="IPR003594">
    <property type="entry name" value="HATPase_dom"/>
</dbReference>
<keyword evidence="5" id="KW-0812">Transmembrane</keyword>
<dbReference type="PANTHER" id="PTHR34220">
    <property type="entry name" value="SENSOR HISTIDINE KINASE YPDA"/>
    <property type="match status" value="1"/>
</dbReference>
<evidence type="ECO:0000256" key="1">
    <source>
        <dbReference type="ARBA" id="ARBA00004370"/>
    </source>
</evidence>
<feature type="domain" description="HAMP" evidence="6">
    <location>
        <begin position="206"/>
        <end position="259"/>
    </location>
</feature>
<evidence type="ECO:0000313" key="8">
    <source>
        <dbReference type="Proteomes" id="UP000001572"/>
    </source>
</evidence>
<keyword evidence="3" id="KW-0808">Transferase</keyword>
<dbReference type="HOGENOM" id="CLU_020473_5_1_9"/>
<dbReference type="Gene3D" id="6.10.340.10">
    <property type="match status" value="1"/>
</dbReference>
<dbReference type="PANTHER" id="PTHR34220:SF7">
    <property type="entry name" value="SENSOR HISTIDINE KINASE YPDA"/>
    <property type="match status" value="1"/>
</dbReference>
<dbReference type="CDD" id="cd06225">
    <property type="entry name" value="HAMP"/>
    <property type="match status" value="1"/>
</dbReference>
<dbReference type="Gene3D" id="3.30.565.10">
    <property type="entry name" value="Histidine kinase-like ATPase, C-terminal domain"/>
    <property type="match status" value="1"/>
</dbReference>
<keyword evidence="5" id="KW-1133">Transmembrane helix</keyword>
<dbReference type="InterPro" id="IPR010559">
    <property type="entry name" value="Sig_transdc_His_kin_internal"/>
</dbReference>
<dbReference type="SUPFAM" id="SSF158472">
    <property type="entry name" value="HAMP domain-like"/>
    <property type="match status" value="1"/>
</dbReference>
<dbReference type="SMART" id="SM00304">
    <property type="entry name" value="HAMP"/>
    <property type="match status" value="1"/>
</dbReference>
<dbReference type="KEGG" id="amt:Amet_2817"/>
<keyword evidence="5" id="KW-0472">Membrane</keyword>
<dbReference type="STRING" id="293826.Amet_2817"/>
<dbReference type="Pfam" id="PF02518">
    <property type="entry name" value="HATPase_c"/>
    <property type="match status" value="1"/>
</dbReference>
<dbReference type="GO" id="GO:0000155">
    <property type="term" value="F:phosphorelay sensor kinase activity"/>
    <property type="evidence" value="ECO:0007669"/>
    <property type="project" value="InterPro"/>
</dbReference>
<name>A6TRZ9_ALKMQ</name>
<dbReference type="SUPFAM" id="SSF55874">
    <property type="entry name" value="ATPase domain of HSP90 chaperone/DNA topoisomerase II/histidine kinase"/>
    <property type="match status" value="1"/>
</dbReference>
<evidence type="ECO:0000256" key="3">
    <source>
        <dbReference type="ARBA" id="ARBA00022679"/>
    </source>
</evidence>
<dbReference type="InterPro" id="IPR036890">
    <property type="entry name" value="HATPase_C_sf"/>
</dbReference>
<dbReference type="eggNOG" id="COG2972">
    <property type="taxonomic scope" value="Bacteria"/>
</dbReference>
<organism evidence="7 8">
    <name type="scientific">Alkaliphilus metalliredigens (strain QYMF)</name>
    <dbReference type="NCBI Taxonomy" id="293826"/>
    <lineage>
        <taxon>Bacteria</taxon>
        <taxon>Bacillati</taxon>
        <taxon>Bacillota</taxon>
        <taxon>Clostridia</taxon>
        <taxon>Peptostreptococcales</taxon>
        <taxon>Natronincolaceae</taxon>
        <taxon>Alkaliphilus</taxon>
    </lineage>
</organism>
<dbReference type="Proteomes" id="UP000001572">
    <property type="component" value="Chromosome"/>
</dbReference>
<dbReference type="Pfam" id="PF00672">
    <property type="entry name" value="HAMP"/>
    <property type="match status" value="1"/>
</dbReference>
<protein>
    <submittedName>
        <fullName evidence="7">Histidine kinase internal region</fullName>
    </submittedName>
</protein>
<accession>A6TRZ9</accession>